<evidence type="ECO:0000256" key="2">
    <source>
        <dbReference type="ARBA" id="ARBA00022898"/>
    </source>
</evidence>
<organism evidence="3">
    <name type="scientific">marine metagenome</name>
    <dbReference type="NCBI Taxonomy" id="408172"/>
    <lineage>
        <taxon>unclassified sequences</taxon>
        <taxon>metagenomes</taxon>
        <taxon>ecological metagenomes</taxon>
    </lineage>
</organism>
<feature type="non-terminal residue" evidence="3">
    <location>
        <position position="1"/>
    </location>
</feature>
<dbReference type="FunFam" id="3.90.1150.10:FF:000033">
    <property type="entry name" value="Cystathionine gamma-synthase"/>
    <property type="match status" value="1"/>
</dbReference>
<dbReference type="GO" id="GO:0004123">
    <property type="term" value="F:cystathionine gamma-lyase activity"/>
    <property type="evidence" value="ECO:0007669"/>
    <property type="project" value="TreeGrafter"/>
</dbReference>
<evidence type="ECO:0000256" key="1">
    <source>
        <dbReference type="ARBA" id="ARBA00001933"/>
    </source>
</evidence>
<dbReference type="SUPFAM" id="SSF53383">
    <property type="entry name" value="PLP-dependent transferases"/>
    <property type="match status" value="1"/>
</dbReference>
<reference evidence="3" key="1">
    <citation type="submission" date="2018-05" db="EMBL/GenBank/DDBJ databases">
        <authorList>
            <person name="Lanie J.A."/>
            <person name="Ng W.-L."/>
            <person name="Kazmierczak K.M."/>
            <person name="Andrzejewski T.M."/>
            <person name="Davidsen T.M."/>
            <person name="Wayne K.J."/>
            <person name="Tettelin H."/>
            <person name="Glass J.I."/>
            <person name="Rusch D."/>
            <person name="Podicherti R."/>
            <person name="Tsui H.-C.T."/>
            <person name="Winkler M.E."/>
        </authorList>
    </citation>
    <scope>NUCLEOTIDE SEQUENCE</scope>
</reference>
<accession>A0A381QAK1</accession>
<proteinExistence type="predicted"/>
<dbReference type="PROSITE" id="PS00868">
    <property type="entry name" value="CYS_MET_METAB_PP"/>
    <property type="match status" value="1"/>
</dbReference>
<dbReference type="GO" id="GO:0019346">
    <property type="term" value="P:transsulfuration"/>
    <property type="evidence" value="ECO:0007669"/>
    <property type="project" value="InterPro"/>
</dbReference>
<comment type="cofactor">
    <cofactor evidence="1">
        <name>pyridoxal 5'-phosphate</name>
        <dbReference type="ChEBI" id="CHEBI:597326"/>
    </cofactor>
</comment>
<dbReference type="GO" id="GO:0030170">
    <property type="term" value="F:pyridoxal phosphate binding"/>
    <property type="evidence" value="ECO:0007669"/>
    <property type="project" value="InterPro"/>
</dbReference>
<dbReference type="EMBL" id="UINC01001274">
    <property type="protein sequence ID" value="SUZ76336.1"/>
    <property type="molecule type" value="Genomic_DNA"/>
</dbReference>
<dbReference type="InterPro" id="IPR000277">
    <property type="entry name" value="Cys/Met-Metab_PyrdxlP-dep_enz"/>
</dbReference>
<dbReference type="InterPro" id="IPR054542">
    <property type="entry name" value="Cys_met_metab_PP"/>
</dbReference>
<dbReference type="GO" id="GO:0003962">
    <property type="term" value="F:cystathionine gamma-synthase activity"/>
    <property type="evidence" value="ECO:0007669"/>
    <property type="project" value="TreeGrafter"/>
</dbReference>
<dbReference type="InterPro" id="IPR015421">
    <property type="entry name" value="PyrdxlP-dep_Trfase_major"/>
</dbReference>
<evidence type="ECO:0000313" key="3">
    <source>
        <dbReference type="EMBL" id="SUZ76336.1"/>
    </source>
</evidence>
<dbReference type="PIRSF" id="PIRSF001434">
    <property type="entry name" value="CGS"/>
    <property type="match status" value="1"/>
</dbReference>
<sequence length="397" mass="43587">VKQHVSKTTLSVRAGLESDEQFGAVIPPIHLSSTFAFKQLGVQQKYDYTRTANPTRDALAEAVTVLEGGHGATVTSSGMAAITLVTACLNSDDYVLIPHDCYGGTIRLFSRLAKRGLLRVKFVDQRDLNLLHQTINKYKPKIVLVETPSNPLLRVVDIQAISEILKQTNTLLVVDNTFLTPIFQTPFALGADLVIHSTTKYINGHSDVVGGIVVAKNEALHQTMQEWANILGLSGAPFDSYLTLRGLRTLQLRMQTHEKNALALALALSGHSSVEKVYYPGLTSHPNHTIAKKQQSGFGGILSFKIKYGLEEVEKFFKYLEYFSLAESLGGFESLVCHPYTMTHAALSSEEKEKAGISENLIRISAGIEQQEDLIGNILQALDLKSAKANPILRVMK</sequence>
<dbReference type="InterPro" id="IPR015424">
    <property type="entry name" value="PyrdxlP-dep_Trfase"/>
</dbReference>
<dbReference type="Gene3D" id="3.40.640.10">
    <property type="entry name" value="Type I PLP-dependent aspartate aminotransferase-like (Major domain)"/>
    <property type="match status" value="1"/>
</dbReference>
<dbReference type="InterPro" id="IPR015422">
    <property type="entry name" value="PyrdxlP-dep_Trfase_small"/>
</dbReference>
<dbReference type="NCBIfam" id="TIGR02080">
    <property type="entry name" value="O_succ_thio_ly"/>
    <property type="match status" value="1"/>
</dbReference>
<gene>
    <name evidence="3" type="ORF">METZ01_LOCUS29190</name>
</gene>
<dbReference type="GO" id="GO:0019343">
    <property type="term" value="P:cysteine biosynthetic process via cystathionine"/>
    <property type="evidence" value="ECO:0007669"/>
    <property type="project" value="TreeGrafter"/>
</dbReference>
<keyword evidence="2" id="KW-0663">Pyridoxal phosphate</keyword>
<dbReference type="AlphaFoldDB" id="A0A381QAK1"/>
<protein>
    <recommendedName>
        <fullName evidence="4">Cystathionine gamma-synthase</fullName>
    </recommendedName>
</protein>
<dbReference type="PANTHER" id="PTHR11808:SF75">
    <property type="entry name" value="CYSTATHIONINE GAMMA-SYNTHASE"/>
    <property type="match status" value="1"/>
</dbReference>
<dbReference type="CDD" id="cd00614">
    <property type="entry name" value="CGS_like"/>
    <property type="match status" value="1"/>
</dbReference>
<dbReference type="Pfam" id="PF01053">
    <property type="entry name" value="Cys_Met_Meta_PP"/>
    <property type="match status" value="1"/>
</dbReference>
<dbReference type="FunFam" id="3.40.640.10:FF:000046">
    <property type="entry name" value="Cystathionine gamma-lyase"/>
    <property type="match status" value="1"/>
</dbReference>
<dbReference type="GO" id="GO:0009086">
    <property type="term" value="P:methionine biosynthetic process"/>
    <property type="evidence" value="ECO:0007669"/>
    <property type="project" value="UniProtKB-ARBA"/>
</dbReference>
<dbReference type="InterPro" id="IPR011821">
    <property type="entry name" value="O_succ_thio_ly"/>
</dbReference>
<dbReference type="Gene3D" id="3.90.1150.10">
    <property type="entry name" value="Aspartate Aminotransferase, domain 1"/>
    <property type="match status" value="1"/>
</dbReference>
<dbReference type="PANTHER" id="PTHR11808">
    <property type="entry name" value="TRANS-SULFURATION ENZYME FAMILY MEMBER"/>
    <property type="match status" value="1"/>
</dbReference>
<name>A0A381QAK1_9ZZZZ</name>
<evidence type="ECO:0008006" key="4">
    <source>
        <dbReference type="Google" id="ProtNLM"/>
    </source>
</evidence>
<dbReference type="GO" id="GO:0005737">
    <property type="term" value="C:cytoplasm"/>
    <property type="evidence" value="ECO:0007669"/>
    <property type="project" value="TreeGrafter"/>
</dbReference>